<comment type="subunit">
    <text evidence="9">Supercomplex made of cofactors A to E. Cofactors A and D function by capturing and stabilizing tubulin in a quasi-native conformation. Cofactor E binds to the cofactor D-tubulin complex; interaction with cofactor C then causes the release of tubulin polypeptides that are committed to the native state.</text>
</comment>
<dbReference type="KEGG" id="lel:PVL30_002762"/>
<name>A5E0X7_LODEL</name>
<evidence type="ECO:0000256" key="7">
    <source>
        <dbReference type="ARBA" id="ARBA00023186"/>
    </source>
</evidence>
<evidence type="ECO:0000256" key="4">
    <source>
        <dbReference type="ARBA" id="ARBA00015002"/>
    </source>
</evidence>
<evidence type="ECO:0000256" key="9">
    <source>
        <dbReference type="RuleBase" id="RU364030"/>
    </source>
</evidence>
<dbReference type="OMA" id="EECEMMI"/>
<dbReference type="AlphaFoldDB" id="A5E0X7"/>
<gene>
    <name evidence="10" type="ORF">LELG_03264</name>
</gene>
<reference evidence="10 11" key="1">
    <citation type="journal article" date="2009" name="Nature">
        <title>Evolution of pathogenicity and sexual reproduction in eight Candida genomes.</title>
        <authorList>
            <person name="Butler G."/>
            <person name="Rasmussen M.D."/>
            <person name="Lin M.F."/>
            <person name="Santos M.A."/>
            <person name="Sakthikumar S."/>
            <person name="Munro C.A."/>
            <person name="Rheinbay E."/>
            <person name="Grabherr M."/>
            <person name="Forche A."/>
            <person name="Reedy J.L."/>
            <person name="Agrafioti I."/>
            <person name="Arnaud M.B."/>
            <person name="Bates S."/>
            <person name="Brown A.J."/>
            <person name="Brunke S."/>
            <person name="Costanzo M.C."/>
            <person name="Fitzpatrick D.A."/>
            <person name="de Groot P.W."/>
            <person name="Harris D."/>
            <person name="Hoyer L.L."/>
            <person name="Hube B."/>
            <person name="Klis F.M."/>
            <person name="Kodira C."/>
            <person name="Lennard N."/>
            <person name="Logue M.E."/>
            <person name="Martin R."/>
            <person name="Neiman A.M."/>
            <person name="Nikolaou E."/>
            <person name="Quail M.A."/>
            <person name="Quinn J."/>
            <person name="Santos M.C."/>
            <person name="Schmitzberger F.F."/>
            <person name="Sherlock G."/>
            <person name="Shah P."/>
            <person name="Silverstein K.A."/>
            <person name="Skrzypek M.S."/>
            <person name="Soll D."/>
            <person name="Staggs R."/>
            <person name="Stansfield I."/>
            <person name="Stumpf M.P."/>
            <person name="Sudbery P.E."/>
            <person name="Srikantha T."/>
            <person name="Zeng Q."/>
            <person name="Berman J."/>
            <person name="Berriman M."/>
            <person name="Heitman J."/>
            <person name="Gow N.A."/>
            <person name="Lorenz M.C."/>
            <person name="Birren B.W."/>
            <person name="Kellis M."/>
            <person name="Cuomo C.A."/>
        </authorList>
    </citation>
    <scope>NUCLEOTIDE SEQUENCE [LARGE SCALE GENOMIC DNA]</scope>
    <source>
        <strain evidence="11">ATCC 11503 / BCRC 21390 / CBS 2605 / JCM 1781 / NBRC 1676 / NRRL YB-4239</strain>
    </source>
</reference>
<dbReference type="GO" id="GO:0005829">
    <property type="term" value="C:cytosol"/>
    <property type="evidence" value="ECO:0007669"/>
    <property type="project" value="TreeGrafter"/>
</dbReference>
<accession>A5E0X7</accession>
<keyword evidence="7 9" id="KW-0143">Chaperone</keyword>
<evidence type="ECO:0000256" key="2">
    <source>
        <dbReference type="ARBA" id="ARBA00004245"/>
    </source>
</evidence>
<dbReference type="GO" id="GO:0048487">
    <property type="term" value="F:beta-tubulin binding"/>
    <property type="evidence" value="ECO:0007669"/>
    <property type="project" value="EnsemblFungi"/>
</dbReference>
<comment type="similarity">
    <text evidence="3 9">Belongs to the TBCA family.</text>
</comment>
<comment type="function">
    <text evidence="1">Tubulin-folding protein; involved in the early step of the tubulin folding pathway.</text>
</comment>
<dbReference type="FunFam" id="1.20.58.90:FF:000010">
    <property type="entry name" value="Tubulin-specific chaperone A"/>
    <property type="match status" value="1"/>
</dbReference>
<organism evidence="10 11">
    <name type="scientific">Lodderomyces elongisporus (strain ATCC 11503 / CBS 2605 / JCM 1781 / NBRC 1676 / NRRL YB-4239)</name>
    <name type="common">Yeast</name>
    <name type="synonym">Saccharomyces elongisporus</name>
    <dbReference type="NCBI Taxonomy" id="379508"/>
    <lineage>
        <taxon>Eukaryota</taxon>
        <taxon>Fungi</taxon>
        <taxon>Dikarya</taxon>
        <taxon>Ascomycota</taxon>
        <taxon>Saccharomycotina</taxon>
        <taxon>Pichiomycetes</taxon>
        <taxon>Debaryomycetaceae</taxon>
        <taxon>Candida/Lodderomyces clade</taxon>
        <taxon>Lodderomyces</taxon>
    </lineage>
</organism>
<evidence type="ECO:0000313" key="11">
    <source>
        <dbReference type="Proteomes" id="UP000001996"/>
    </source>
</evidence>
<dbReference type="eggNOG" id="KOG3470">
    <property type="taxonomic scope" value="Eukaryota"/>
</dbReference>
<dbReference type="GeneID" id="5232689"/>
<dbReference type="GO" id="GO:0005874">
    <property type="term" value="C:microtubule"/>
    <property type="evidence" value="ECO:0007669"/>
    <property type="project" value="UniProtKB-KW"/>
</dbReference>
<dbReference type="EMBL" id="CH981527">
    <property type="protein sequence ID" value="EDK45085.1"/>
    <property type="molecule type" value="Genomic_DNA"/>
</dbReference>
<proteinExistence type="inferred from homology"/>
<dbReference type="PANTHER" id="PTHR21500">
    <property type="entry name" value="TUBULIN-SPECIFIC CHAPERONE A"/>
    <property type="match status" value="1"/>
</dbReference>
<protein>
    <recommendedName>
        <fullName evidence="4 9">Tubulin-specific chaperone A</fullName>
    </recommendedName>
</protein>
<evidence type="ECO:0000256" key="5">
    <source>
        <dbReference type="ARBA" id="ARBA00022490"/>
    </source>
</evidence>
<dbReference type="GO" id="GO:0007021">
    <property type="term" value="P:tubulin complex assembly"/>
    <property type="evidence" value="ECO:0007669"/>
    <property type="project" value="UniProtKB-UniRule"/>
</dbReference>
<dbReference type="PANTHER" id="PTHR21500:SF0">
    <property type="entry name" value="TUBULIN-SPECIFIC CHAPERONE A"/>
    <property type="match status" value="1"/>
</dbReference>
<dbReference type="FunCoup" id="A5E0X7">
    <property type="interactions" value="644"/>
</dbReference>
<keyword evidence="11" id="KW-1185">Reference proteome</keyword>
<keyword evidence="6 9" id="KW-0493">Microtubule</keyword>
<evidence type="ECO:0000256" key="3">
    <source>
        <dbReference type="ARBA" id="ARBA00006806"/>
    </source>
</evidence>
<dbReference type="Pfam" id="PF02970">
    <property type="entry name" value="TBCA"/>
    <property type="match status" value="1"/>
</dbReference>
<dbReference type="GO" id="GO:0007023">
    <property type="term" value="P:post-chaperonin tubulin folding pathway"/>
    <property type="evidence" value="ECO:0007669"/>
    <property type="project" value="UniProtKB-UniRule"/>
</dbReference>
<dbReference type="Gene3D" id="1.20.58.90">
    <property type="match status" value="1"/>
</dbReference>
<comment type="subcellular location">
    <subcellularLocation>
        <location evidence="2 9">Cytoplasm</location>
        <location evidence="2 9">Cytoskeleton</location>
    </subcellularLocation>
</comment>
<dbReference type="SUPFAM" id="SSF46988">
    <property type="entry name" value="Tubulin chaperone cofactor A"/>
    <property type="match status" value="1"/>
</dbReference>
<sequence length="94" mass="11130">MPSQLQIKTNALKRLIKEEKLYKQEVVEQEQYVEQMKKNQADQYEIKKQIEVLHESQRMVPQVSEKIASMKESLREFLNEYTGEEDVSEAKGLL</sequence>
<dbReference type="InterPro" id="IPR036126">
    <property type="entry name" value="TBCA_sf"/>
</dbReference>
<dbReference type="VEuPathDB" id="FungiDB:LELG_03264"/>
<evidence type="ECO:0000256" key="6">
    <source>
        <dbReference type="ARBA" id="ARBA00022701"/>
    </source>
</evidence>
<dbReference type="InParanoid" id="A5E0X7"/>
<evidence type="ECO:0000313" key="10">
    <source>
        <dbReference type="EMBL" id="EDK45085.1"/>
    </source>
</evidence>
<dbReference type="STRING" id="379508.A5E0X7"/>
<dbReference type="InterPro" id="IPR004226">
    <property type="entry name" value="TBCA"/>
</dbReference>
<evidence type="ECO:0000256" key="1">
    <source>
        <dbReference type="ARBA" id="ARBA00003046"/>
    </source>
</evidence>
<dbReference type="OrthoDB" id="296187at2759"/>
<keyword evidence="8 9" id="KW-0206">Cytoskeleton</keyword>
<dbReference type="Proteomes" id="UP000001996">
    <property type="component" value="Unassembled WGS sequence"/>
</dbReference>
<keyword evidence="5 9" id="KW-0963">Cytoplasm</keyword>
<dbReference type="HOGENOM" id="CLU_130569_2_0_1"/>
<evidence type="ECO:0000256" key="8">
    <source>
        <dbReference type="ARBA" id="ARBA00023212"/>
    </source>
</evidence>